<keyword evidence="10 13" id="KW-0472">Membrane</keyword>
<feature type="transmembrane region" description="Helical" evidence="13">
    <location>
        <begin position="48"/>
        <end position="68"/>
    </location>
</feature>
<keyword evidence="5 13" id="KW-0812">Transmembrane</keyword>
<evidence type="ECO:0000256" key="12">
    <source>
        <dbReference type="ARBA" id="ARBA00034430"/>
    </source>
</evidence>
<evidence type="ECO:0000256" key="3">
    <source>
        <dbReference type="ARBA" id="ARBA00022448"/>
    </source>
</evidence>
<evidence type="ECO:0000256" key="11">
    <source>
        <dbReference type="ARBA" id="ARBA00023303"/>
    </source>
</evidence>
<gene>
    <name evidence="14" type="ORF">Y882_11775</name>
</gene>
<evidence type="ECO:0000256" key="9">
    <source>
        <dbReference type="ARBA" id="ARBA00023065"/>
    </source>
</evidence>
<accession>A0A0G9H2L2</accession>
<dbReference type="AlphaFoldDB" id="A0A0G9H2L2"/>
<evidence type="ECO:0000256" key="4">
    <source>
        <dbReference type="ARBA" id="ARBA00022538"/>
    </source>
</evidence>
<keyword evidence="8 13" id="KW-1133">Transmembrane helix</keyword>
<dbReference type="PATRIC" id="fig|1440762.4.peg.1855"/>
<keyword evidence="4" id="KW-0633">Potassium transport</keyword>
<comment type="caution">
    <text evidence="14">The sequence shown here is derived from an EMBL/GenBank/DDBJ whole genome shotgun (WGS) entry which is preliminary data.</text>
</comment>
<evidence type="ECO:0000256" key="1">
    <source>
        <dbReference type="ARBA" id="ARBA00004141"/>
    </source>
</evidence>
<dbReference type="EMBL" id="JPLA01000028">
    <property type="protein sequence ID" value="KLD63439.1"/>
    <property type="molecule type" value="Genomic_DNA"/>
</dbReference>
<organism evidence="14 15">
    <name type="scientific">Dyella japonica DSM 16301</name>
    <dbReference type="NCBI Taxonomy" id="1440762"/>
    <lineage>
        <taxon>Bacteria</taxon>
        <taxon>Pseudomonadati</taxon>
        <taxon>Pseudomonadota</taxon>
        <taxon>Gammaproteobacteria</taxon>
        <taxon>Lysobacterales</taxon>
        <taxon>Rhodanobacteraceae</taxon>
        <taxon>Dyella</taxon>
    </lineage>
</organism>
<dbReference type="GO" id="GO:0005267">
    <property type="term" value="F:potassium channel activity"/>
    <property type="evidence" value="ECO:0007669"/>
    <property type="project" value="UniProtKB-KW"/>
</dbReference>
<evidence type="ECO:0000256" key="13">
    <source>
        <dbReference type="SAM" id="Phobius"/>
    </source>
</evidence>
<feature type="transmembrane region" description="Helical" evidence="13">
    <location>
        <begin position="7"/>
        <end position="28"/>
    </location>
</feature>
<dbReference type="RefSeq" id="WP_046972059.1">
    <property type="nucleotide sequence ID" value="NZ_JPLA01000028.1"/>
</dbReference>
<evidence type="ECO:0000313" key="14">
    <source>
        <dbReference type="EMBL" id="KLD63439.1"/>
    </source>
</evidence>
<dbReference type="GO" id="GO:0016020">
    <property type="term" value="C:membrane"/>
    <property type="evidence" value="ECO:0007669"/>
    <property type="project" value="UniProtKB-SubCell"/>
</dbReference>
<keyword evidence="11" id="KW-0407">Ion channel</keyword>
<keyword evidence="9" id="KW-0406">Ion transport</keyword>
<feature type="transmembrane region" description="Helical" evidence="13">
    <location>
        <begin position="153"/>
        <end position="185"/>
    </location>
</feature>
<name>A0A0G9H2L2_9GAMM</name>
<evidence type="ECO:0000256" key="7">
    <source>
        <dbReference type="ARBA" id="ARBA00022958"/>
    </source>
</evidence>
<keyword evidence="3" id="KW-0813">Transport</keyword>
<feature type="transmembrane region" description="Helical" evidence="13">
    <location>
        <begin position="80"/>
        <end position="100"/>
    </location>
</feature>
<comment type="subcellular location">
    <subcellularLocation>
        <location evidence="1">Membrane</location>
        <topology evidence="1">Multi-pass membrane protein</topology>
    </subcellularLocation>
</comment>
<dbReference type="GO" id="GO:0015252">
    <property type="term" value="F:proton channel activity"/>
    <property type="evidence" value="ECO:0007669"/>
    <property type="project" value="InterPro"/>
</dbReference>
<dbReference type="Pfam" id="PF06736">
    <property type="entry name" value="TMEM175"/>
    <property type="match status" value="1"/>
</dbReference>
<keyword evidence="7" id="KW-0630">Potassium</keyword>
<dbReference type="STRING" id="1440762.Y882_11775"/>
<keyword evidence="6" id="KW-0631">Potassium channel</keyword>
<evidence type="ECO:0000256" key="2">
    <source>
        <dbReference type="ARBA" id="ARBA00006920"/>
    </source>
</evidence>
<comment type="similarity">
    <text evidence="2">Belongs to the TMEM175 family.</text>
</comment>
<evidence type="ECO:0000313" key="15">
    <source>
        <dbReference type="Proteomes" id="UP000035481"/>
    </source>
</evidence>
<feature type="transmembrane region" description="Helical" evidence="13">
    <location>
        <begin position="106"/>
        <end position="124"/>
    </location>
</feature>
<dbReference type="InterPro" id="IPR010617">
    <property type="entry name" value="TMEM175-like"/>
</dbReference>
<sequence>MRSAKPFDARVAAFSDGVIAVVITLMVLELKAPESGTFSALWPLWPTVMSYAVSYLFIAIVWVNHRHLLQYARRATPRLIWVNFAHLFAVSLVPFTTAWVARTHLAAAPVAIYAAVFVGVNAAYRTFEAEVLKQMGDTQMCHAMRRMVRRRSWATLVIFAAATLAALVAPLIAFAMICAALLLYLRPELPTHGRFHRRAVHLAP</sequence>
<evidence type="ECO:0000256" key="6">
    <source>
        <dbReference type="ARBA" id="ARBA00022826"/>
    </source>
</evidence>
<evidence type="ECO:0000256" key="10">
    <source>
        <dbReference type="ARBA" id="ARBA00023136"/>
    </source>
</evidence>
<comment type="catalytic activity">
    <reaction evidence="12">
        <text>K(+)(in) = K(+)(out)</text>
        <dbReference type="Rhea" id="RHEA:29463"/>
        <dbReference type="ChEBI" id="CHEBI:29103"/>
    </reaction>
</comment>
<dbReference type="Proteomes" id="UP000035481">
    <property type="component" value="Unassembled WGS sequence"/>
</dbReference>
<reference evidence="14 15" key="1">
    <citation type="journal article" date="2015" name="Antonie Van Leeuwenhoek">
        <title>A phylogenomic and molecular marker based taxonomic framework for the order Xanthomonadales: proposal to transfer the families Algiphilaceae and Solimonadaceae to the order Nevskiales ord. nov. and to create a new family within the order Xanthomonadales, the family Rhodanobacteraceae fam. nov., containing the genus Rhodanobacter and its closest relatives.</title>
        <authorList>
            <person name="Naushad S."/>
            <person name="Adeolu M."/>
            <person name="Wong S."/>
            <person name="Sohail M."/>
            <person name="Schellhorn H.E."/>
            <person name="Gupta R.S."/>
        </authorList>
    </citation>
    <scope>NUCLEOTIDE SEQUENCE [LARGE SCALE GENOMIC DNA]</scope>
    <source>
        <strain evidence="14 15">DSM 16301</strain>
    </source>
</reference>
<protein>
    <recommendedName>
        <fullName evidence="16">DUF1211 domain-containing protein</fullName>
    </recommendedName>
</protein>
<evidence type="ECO:0000256" key="5">
    <source>
        <dbReference type="ARBA" id="ARBA00022692"/>
    </source>
</evidence>
<dbReference type="OrthoDB" id="7626281at2"/>
<evidence type="ECO:0000256" key="8">
    <source>
        <dbReference type="ARBA" id="ARBA00022989"/>
    </source>
</evidence>
<proteinExistence type="inferred from homology"/>
<evidence type="ECO:0008006" key="16">
    <source>
        <dbReference type="Google" id="ProtNLM"/>
    </source>
</evidence>